<sequence length="467" mass="50470">MPTASAIAPHRRPLLPSFTSRASRVGRGRVRGAAGPRCYGQPGERNDRGTHRLSIQSMGSADRLEVMRAKPLFTIGLFADAQYADKDDHERPSEPGRVKRFRASADRLAQALADFRSKGEQMACVVNLGDLIDGYNDDDVAALVPTRHGPVPAHLADKSRADLAVMRSVIQRGVGAATPVYHCVGNHDCNLPREEVCAFLGNPASAAYFGVKLPRGWRLLVLDTTEVNPRYEQPGSEAQAYGEAYVRNAKSSETGADENSVKPWGGGLGPKQFEWLQKELELATERHEKVIVASHCALCRTAARPGMSAWDADAISATLERFECVKVCVAGHDHPGGYGRTLVPDRDDAYLTFGRVHYVTLEAMLEAPEGGTSYAVMEVYDHEINVAGVGSCTSRRLRTSKRGVFTGVASFGDRMGDVVDEINSNNDGPIDRSRGGDAPGGSTGGDGELIAWINRNRGKMGPDVEIV</sequence>
<dbReference type="GO" id="GO:0030145">
    <property type="term" value="F:manganese ion binding"/>
    <property type="evidence" value="ECO:0007669"/>
    <property type="project" value="TreeGrafter"/>
</dbReference>
<dbReference type="GO" id="GO:0047734">
    <property type="term" value="F:CDP-glycerol diphosphatase activity"/>
    <property type="evidence" value="ECO:0007669"/>
    <property type="project" value="TreeGrafter"/>
</dbReference>
<dbReference type="GO" id="GO:0008663">
    <property type="term" value="F:2',3'-cyclic-nucleotide 2'-phosphodiesterase activity"/>
    <property type="evidence" value="ECO:0007669"/>
    <property type="project" value="TreeGrafter"/>
</dbReference>
<evidence type="ECO:0000313" key="4">
    <source>
        <dbReference type="Proteomes" id="UP000002009"/>
    </source>
</evidence>
<accession>C1FGQ8</accession>
<dbReference type="EMBL" id="CP001575">
    <property type="protein sequence ID" value="ACO69305.1"/>
    <property type="molecule type" value="Genomic_DNA"/>
</dbReference>
<gene>
    <name evidence="3" type="ORF">MICPUN_60963</name>
</gene>
<name>C1FGQ8_MICCC</name>
<dbReference type="KEGG" id="mis:MICPUN_60963"/>
<proteinExistence type="predicted"/>
<evidence type="ECO:0000256" key="1">
    <source>
        <dbReference type="SAM" id="MobiDB-lite"/>
    </source>
</evidence>
<dbReference type="RefSeq" id="XP_002508047.1">
    <property type="nucleotide sequence ID" value="XM_002508001.1"/>
</dbReference>
<dbReference type="STRING" id="296587.C1FGQ8"/>
<dbReference type="OMA" id="HPGGYGR"/>
<keyword evidence="4" id="KW-1185">Reference proteome</keyword>
<evidence type="ECO:0000313" key="3">
    <source>
        <dbReference type="EMBL" id="ACO69305.1"/>
    </source>
</evidence>
<feature type="compositionally biased region" description="Gly residues" evidence="1">
    <location>
        <begin position="437"/>
        <end position="447"/>
    </location>
</feature>
<dbReference type="Gene3D" id="3.60.21.10">
    <property type="match status" value="1"/>
</dbReference>
<dbReference type="PANTHER" id="PTHR16509:SF8">
    <property type="entry name" value="MANGANESE-DEPENDENT ADP-RIBOSE_CDP-ALCOHOL DIPHOSPHATASE"/>
    <property type="match status" value="1"/>
</dbReference>
<dbReference type="PANTHER" id="PTHR16509">
    <property type="match status" value="1"/>
</dbReference>
<dbReference type="GeneID" id="8245958"/>
<dbReference type="InterPro" id="IPR004843">
    <property type="entry name" value="Calcineurin-like_PHP"/>
</dbReference>
<organism evidence="3 4">
    <name type="scientific">Micromonas commoda (strain RCC299 / NOUM17 / CCMP2709)</name>
    <name type="common">Picoplanktonic green alga</name>
    <dbReference type="NCBI Taxonomy" id="296587"/>
    <lineage>
        <taxon>Eukaryota</taxon>
        <taxon>Viridiplantae</taxon>
        <taxon>Chlorophyta</taxon>
        <taxon>Mamiellophyceae</taxon>
        <taxon>Mamiellales</taxon>
        <taxon>Mamiellaceae</taxon>
        <taxon>Micromonas</taxon>
    </lineage>
</organism>
<protein>
    <recommendedName>
        <fullName evidence="2">Calcineurin-like phosphoesterase domain-containing protein</fullName>
    </recommendedName>
</protein>
<feature type="domain" description="Calcineurin-like phosphoesterase" evidence="2">
    <location>
        <begin position="104"/>
        <end position="335"/>
    </location>
</feature>
<dbReference type="Pfam" id="PF00149">
    <property type="entry name" value="Metallophos"/>
    <property type="match status" value="1"/>
</dbReference>
<dbReference type="InterPro" id="IPR029052">
    <property type="entry name" value="Metallo-depent_PP-like"/>
</dbReference>
<dbReference type="GO" id="GO:0047631">
    <property type="term" value="F:ADP-ribose diphosphatase activity"/>
    <property type="evidence" value="ECO:0007669"/>
    <property type="project" value="TreeGrafter"/>
</dbReference>
<dbReference type="InParanoid" id="C1FGQ8"/>
<evidence type="ECO:0000259" key="2">
    <source>
        <dbReference type="Pfam" id="PF00149"/>
    </source>
</evidence>
<dbReference type="AlphaFoldDB" id="C1FGQ8"/>
<reference evidence="3 4" key="1">
    <citation type="journal article" date="2009" name="Science">
        <title>Green evolution and dynamic adaptations revealed by genomes of the marine picoeukaryotes Micromonas.</title>
        <authorList>
            <person name="Worden A.Z."/>
            <person name="Lee J.H."/>
            <person name="Mock T."/>
            <person name="Rouze P."/>
            <person name="Simmons M.P."/>
            <person name="Aerts A.L."/>
            <person name="Allen A.E."/>
            <person name="Cuvelier M.L."/>
            <person name="Derelle E."/>
            <person name="Everett M.V."/>
            <person name="Foulon E."/>
            <person name="Grimwood J."/>
            <person name="Gundlach H."/>
            <person name="Henrissat B."/>
            <person name="Napoli C."/>
            <person name="McDonald S.M."/>
            <person name="Parker M.S."/>
            <person name="Rombauts S."/>
            <person name="Salamov A."/>
            <person name="Von Dassow P."/>
            <person name="Badger J.H."/>
            <person name="Coutinho P.M."/>
            <person name="Demir E."/>
            <person name="Dubchak I."/>
            <person name="Gentemann C."/>
            <person name="Eikrem W."/>
            <person name="Gready J.E."/>
            <person name="John U."/>
            <person name="Lanier W."/>
            <person name="Lindquist E.A."/>
            <person name="Lucas S."/>
            <person name="Mayer K.F."/>
            <person name="Moreau H."/>
            <person name="Not F."/>
            <person name="Otillar R."/>
            <person name="Panaud O."/>
            <person name="Pangilinan J."/>
            <person name="Paulsen I."/>
            <person name="Piegu B."/>
            <person name="Poliakov A."/>
            <person name="Robbens S."/>
            <person name="Schmutz J."/>
            <person name="Toulza E."/>
            <person name="Wyss T."/>
            <person name="Zelensky A."/>
            <person name="Zhou K."/>
            <person name="Armbrust E.V."/>
            <person name="Bhattacharya D."/>
            <person name="Goodenough U.W."/>
            <person name="Van de Peer Y."/>
            <person name="Grigoriev I.V."/>
        </authorList>
    </citation>
    <scope>NUCLEOTIDE SEQUENCE [LARGE SCALE GENOMIC DNA]</scope>
    <source>
        <strain evidence="4">RCC299 / NOUM17</strain>
    </source>
</reference>
<dbReference type="eggNOG" id="ENOG502S7NI">
    <property type="taxonomic scope" value="Eukaryota"/>
</dbReference>
<dbReference type="SUPFAM" id="SSF56300">
    <property type="entry name" value="Metallo-dependent phosphatases"/>
    <property type="match status" value="1"/>
</dbReference>
<dbReference type="Proteomes" id="UP000002009">
    <property type="component" value="Chromosome 8"/>
</dbReference>
<dbReference type="OrthoDB" id="9675250at2759"/>
<feature type="region of interest" description="Disordered" evidence="1">
    <location>
        <begin position="21"/>
        <end position="50"/>
    </location>
</feature>
<feature type="region of interest" description="Disordered" evidence="1">
    <location>
        <begin position="422"/>
        <end position="447"/>
    </location>
</feature>